<dbReference type="PANTHER" id="PTHR37477">
    <property type="entry name" value="COBALT-PRECORRIN-5A HYDROLASE"/>
    <property type="match status" value="1"/>
</dbReference>
<dbReference type="InterPro" id="IPR052553">
    <property type="entry name" value="CbiG_hydrolase"/>
</dbReference>
<evidence type="ECO:0000313" key="5">
    <source>
        <dbReference type="Proteomes" id="UP000657421"/>
    </source>
</evidence>
<keyword evidence="4" id="KW-0378">Hydrolase</keyword>
<feature type="domain" description="Cobalamin synthesis G N-terminal" evidence="2">
    <location>
        <begin position="54"/>
        <end position="134"/>
    </location>
</feature>
<evidence type="ECO:0000259" key="3">
    <source>
        <dbReference type="Pfam" id="PF11761"/>
    </source>
</evidence>
<reference evidence="4 5" key="1">
    <citation type="submission" date="2020-08" db="EMBL/GenBank/DDBJ databases">
        <title>Genome public.</title>
        <authorList>
            <person name="Liu C."/>
            <person name="Sun Q."/>
        </authorList>
    </citation>
    <scope>NUCLEOTIDE SEQUENCE [LARGE SCALE GENOMIC DNA]</scope>
    <source>
        <strain evidence="4 5">NSJ-46</strain>
    </source>
</reference>
<dbReference type="InterPro" id="IPR021745">
    <property type="entry name" value="CbiG_mid"/>
</dbReference>
<keyword evidence="5" id="KW-1185">Reference proteome</keyword>
<dbReference type="InterPro" id="IPR021744">
    <property type="entry name" value="CbiG_N"/>
</dbReference>
<feature type="domain" description="Cobalamin biosynthesis central region" evidence="3">
    <location>
        <begin position="140"/>
        <end position="221"/>
    </location>
</feature>
<organism evidence="4 5">
    <name type="scientific">Jingyaoa shaoxingensis</name>
    <dbReference type="NCBI Taxonomy" id="2763671"/>
    <lineage>
        <taxon>Bacteria</taxon>
        <taxon>Bacillati</taxon>
        <taxon>Bacillota</taxon>
        <taxon>Clostridia</taxon>
        <taxon>Lachnospirales</taxon>
        <taxon>Lachnospiraceae</taxon>
        <taxon>Jingyaoa</taxon>
    </lineage>
</organism>
<accession>A0ABR7N7V1</accession>
<dbReference type="InterPro" id="IPR036518">
    <property type="entry name" value="CobE/GbiG_C_sf"/>
</dbReference>
<sequence length="352" mass="38223">MRLAVISFTQHGSRLNQMVSQALSLQGYDCDSYAIKKYASMYGLKDLEKPLQEWTGEMFTDKDGILFIGAAGIAVRSIAPFVQSKTKDPAIVVMDEKGVFAISLMSGHLGGANELTGVLANLTGAIPVITTATDVNGRLAVDVFARKNGLYISNMKYAKEISADVLDEKKIGLYSDYPVIGSIPEELQVWDPKEVFEGTNGICISVYDNREPYKQTLHLIPKILVAGVGCKKGTTADRIKEKIRKVLAQHHISEKSICMLASIDLKAEEAGLIQAARELDAEFVTYSAEELQKVKGDFTESAFVASVTGVSNVCERSAVLGSDYGVLLCPKTAEDGVTVALAVKEYMIDFTL</sequence>
<dbReference type="Pfam" id="PF01890">
    <property type="entry name" value="CbiG_C"/>
    <property type="match status" value="1"/>
</dbReference>
<dbReference type="Proteomes" id="UP000657421">
    <property type="component" value="Unassembled WGS sequence"/>
</dbReference>
<dbReference type="RefSeq" id="WP_249307458.1">
    <property type="nucleotide sequence ID" value="NZ_JACRSZ010000003.1"/>
</dbReference>
<dbReference type="Pfam" id="PF11760">
    <property type="entry name" value="CbiG_N"/>
    <property type="match status" value="1"/>
</dbReference>
<dbReference type="InterPro" id="IPR038029">
    <property type="entry name" value="GbiG_N_sf"/>
</dbReference>
<evidence type="ECO:0000313" key="4">
    <source>
        <dbReference type="EMBL" id="MBC8572469.1"/>
    </source>
</evidence>
<comment type="caution">
    <text evidence="4">The sequence shown here is derived from an EMBL/GenBank/DDBJ whole genome shotgun (WGS) entry which is preliminary data.</text>
</comment>
<dbReference type="Pfam" id="PF11761">
    <property type="entry name" value="CbiG_mid"/>
    <property type="match status" value="1"/>
</dbReference>
<name>A0ABR7N7V1_9FIRM</name>
<dbReference type="GO" id="GO:0016787">
    <property type="term" value="F:hydrolase activity"/>
    <property type="evidence" value="ECO:0007669"/>
    <property type="project" value="UniProtKB-KW"/>
</dbReference>
<dbReference type="SUPFAM" id="SSF159672">
    <property type="entry name" value="CbiG N-terminal domain-like"/>
    <property type="match status" value="1"/>
</dbReference>
<dbReference type="InterPro" id="IPR002750">
    <property type="entry name" value="CobE/GbiG_C"/>
</dbReference>
<evidence type="ECO:0000259" key="1">
    <source>
        <dbReference type="Pfam" id="PF01890"/>
    </source>
</evidence>
<dbReference type="SUPFAM" id="SSF159664">
    <property type="entry name" value="CobE/GbiG C-terminal domain-like"/>
    <property type="match status" value="1"/>
</dbReference>
<proteinExistence type="predicted"/>
<feature type="domain" description="CobE/GbiG C-terminal" evidence="1">
    <location>
        <begin position="224"/>
        <end position="342"/>
    </location>
</feature>
<gene>
    <name evidence="4" type="ORF">H8716_05110</name>
</gene>
<dbReference type="EMBL" id="JACRSZ010000003">
    <property type="protein sequence ID" value="MBC8572469.1"/>
    <property type="molecule type" value="Genomic_DNA"/>
</dbReference>
<protein>
    <submittedName>
        <fullName evidence="4">Cobalt-precorrin 5A hydrolase</fullName>
    </submittedName>
</protein>
<dbReference type="Gene3D" id="3.30.420.180">
    <property type="entry name" value="CobE/GbiG C-terminal domain"/>
    <property type="match status" value="1"/>
</dbReference>
<evidence type="ECO:0000259" key="2">
    <source>
        <dbReference type="Pfam" id="PF11760"/>
    </source>
</evidence>
<dbReference type="Gene3D" id="3.40.50.11220">
    <property type="match status" value="1"/>
</dbReference>
<dbReference type="PANTHER" id="PTHR37477:SF1">
    <property type="entry name" value="COBALT-PRECORRIN-5A HYDROLASE"/>
    <property type="match status" value="1"/>
</dbReference>